<dbReference type="InterPro" id="IPR027417">
    <property type="entry name" value="P-loop_NTPase"/>
</dbReference>
<dbReference type="GO" id="GO:0016887">
    <property type="term" value="F:ATP hydrolysis activity"/>
    <property type="evidence" value="ECO:0007669"/>
    <property type="project" value="InterPro"/>
</dbReference>
<dbReference type="RefSeq" id="WP_081315678.1">
    <property type="nucleotide sequence ID" value="NZ_FAVB01000001.1"/>
</dbReference>
<dbReference type="Gene3D" id="3.30.420.240">
    <property type="match status" value="1"/>
</dbReference>
<dbReference type="InterPro" id="IPR044271">
    <property type="entry name" value="Terminase_large_su_gp19"/>
</dbReference>
<dbReference type="Gene3D" id="3.40.50.300">
    <property type="entry name" value="P-loop containing nucleotide triphosphate hydrolases"/>
    <property type="match status" value="1"/>
</dbReference>
<reference evidence="2 3" key="1">
    <citation type="submission" date="2015-11" db="EMBL/GenBank/DDBJ databases">
        <authorList>
            <consortium name="Pathogen Informatics"/>
        </authorList>
    </citation>
    <scope>NUCLEOTIDE SEQUENCE [LARGE SCALE GENOMIC DNA]</scope>
    <source>
        <strain evidence="2 3">006A-0059</strain>
    </source>
</reference>
<name>A0A0S4RAU4_CAMHY</name>
<dbReference type="Proteomes" id="UP000052237">
    <property type="component" value="Unassembled WGS sequence"/>
</dbReference>
<dbReference type="GO" id="GO:0005524">
    <property type="term" value="F:ATP binding"/>
    <property type="evidence" value="ECO:0007669"/>
    <property type="project" value="InterPro"/>
</dbReference>
<evidence type="ECO:0000313" key="3">
    <source>
        <dbReference type="Proteomes" id="UP000052237"/>
    </source>
</evidence>
<dbReference type="NCBIfam" id="NF033889">
    <property type="entry name" value="termin_lrg_T7"/>
    <property type="match status" value="1"/>
</dbReference>
<accession>A0A0S4RAU4</accession>
<proteinExistence type="inferred from homology"/>
<dbReference type="HAMAP" id="MF_04147">
    <property type="entry name" value="TERL_T7"/>
    <property type="match status" value="1"/>
</dbReference>
<evidence type="ECO:0000259" key="1">
    <source>
        <dbReference type="Pfam" id="PF22530"/>
    </source>
</evidence>
<dbReference type="InterPro" id="IPR047987">
    <property type="entry name" value="Gp19-like_virus"/>
</dbReference>
<dbReference type="GO" id="GO:0004519">
    <property type="term" value="F:endonuclease activity"/>
    <property type="evidence" value="ECO:0007669"/>
    <property type="project" value="InterPro"/>
</dbReference>
<dbReference type="Pfam" id="PF22530">
    <property type="entry name" value="Terminase-T7_RNaseH-like"/>
    <property type="match status" value="1"/>
</dbReference>
<feature type="domain" description="Terminase large subunit ribonuclease H-like" evidence="1">
    <location>
        <begin position="351"/>
        <end position="458"/>
    </location>
</feature>
<dbReference type="AlphaFoldDB" id="A0A0S4RAU4"/>
<comment type="caution">
    <text evidence="2">The sequence shown here is derived from an EMBL/GenBank/DDBJ whole genome shotgun (WGS) entry which is preliminary data.</text>
</comment>
<protein>
    <recommendedName>
        <fullName evidence="1">Terminase large subunit ribonuclease H-like domain-containing protein</fullName>
    </recommendedName>
</protein>
<gene>
    <name evidence="2" type="ORF">ERS686654_00298</name>
</gene>
<sequence>MKTNNDIQRAKEDFKLFLYIVWKHLRLPTPTPVQFQIANYLQEQGIKRKIIEGFRGVGKSWITSAFVCWQLWRDPQVKILVVSASKQRADDFSTFTQRLISEIPLLQHLMPTSDQRQSKVAFDVAPARASHSPSVKSLGITSMLTGSRADIIVADDVEAPNNSATADLREKLLKAVKEFEAILTPKPESQIIYLGTPQTEESIYNKLRKTGFDCKIWTAEVPVVDTYNGALAETIVKSMEQGIPAGTPTDPKRFTSNDLEERRLSYGKSGYALQFMLDTSLSDSEKYPLKTGDIVVTNLLKDKAPVSISYGSSPAQQIKDLPLIGFEGDRWFYPLFCDTAFAPYTGSVMAIDPSGRGKDETGYAVVKHLHGKMFVTASGGLSGGYSEKTLLELARIAKENSVNEILIEKNFGDGMYSELFKPILQAVHNCRVEEVSHNTQKEKRIIDTLEPVLNQHRLVFDYSVVKEDLRPYLDGSYDPKAFEYSLFYQLTHITRDKGSLKHDDRLDALAMAVAYWVKIASIDSNKLVADYQRRVDEELIIEYMKDINNIKYKNSSRYAKVI</sequence>
<keyword evidence="3" id="KW-1185">Reference proteome</keyword>
<evidence type="ECO:0000313" key="2">
    <source>
        <dbReference type="EMBL" id="CUU71007.1"/>
    </source>
</evidence>
<dbReference type="EMBL" id="FAVB01000001">
    <property type="protein sequence ID" value="CUU71007.1"/>
    <property type="molecule type" value="Genomic_DNA"/>
</dbReference>
<organism evidence="2 3">
    <name type="scientific">Campylobacter hyointestinalis subsp. hyointestinalis</name>
    <dbReference type="NCBI Taxonomy" id="91352"/>
    <lineage>
        <taxon>Bacteria</taxon>
        <taxon>Pseudomonadati</taxon>
        <taxon>Campylobacterota</taxon>
        <taxon>Epsilonproteobacteria</taxon>
        <taxon>Campylobacterales</taxon>
        <taxon>Campylobacteraceae</taxon>
        <taxon>Campylobacter</taxon>
    </lineage>
</organism>
<dbReference type="InterPro" id="IPR054762">
    <property type="entry name" value="Gp19_RNaseH-like"/>
</dbReference>